<dbReference type="GeneID" id="87939593"/>
<evidence type="ECO:0000313" key="2">
    <source>
        <dbReference type="Proteomes" id="UP001322277"/>
    </source>
</evidence>
<dbReference type="KEGG" id="cdet:87939593"/>
<name>A0AAX4I4D0_9PEZI</name>
<dbReference type="Proteomes" id="UP001322277">
    <property type="component" value="Chromosome 2"/>
</dbReference>
<organism evidence="1 2">
    <name type="scientific">Colletotrichum destructivum</name>
    <dbReference type="NCBI Taxonomy" id="34406"/>
    <lineage>
        <taxon>Eukaryota</taxon>
        <taxon>Fungi</taxon>
        <taxon>Dikarya</taxon>
        <taxon>Ascomycota</taxon>
        <taxon>Pezizomycotina</taxon>
        <taxon>Sordariomycetes</taxon>
        <taxon>Hypocreomycetidae</taxon>
        <taxon>Glomerellales</taxon>
        <taxon>Glomerellaceae</taxon>
        <taxon>Colletotrichum</taxon>
        <taxon>Colletotrichum destructivum species complex</taxon>
    </lineage>
</organism>
<evidence type="ECO:0000313" key="1">
    <source>
        <dbReference type="EMBL" id="WQF78076.1"/>
    </source>
</evidence>
<sequence length="88" mass="10047">MKPKDAWQEVLCGQVELAFEIGCRIVRVETGFDSEPRHAFIEAVGLGRLESKQRVSNGERKVGWVYSIDEETWGGAREDLKRRVKCPL</sequence>
<dbReference type="EMBL" id="CP137306">
    <property type="protein sequence ID" value="WQF78076.1"/>
    <property type="molecule type" value="Genomic_DNA"/>
</dbReference>
<gene>
    <name evidence="1" type="ORF">CDEST_03090</name>
</gene>
<dbReference type="AlphaFoldDB" id="A0AAX4I4D0"/>
<reference evidence="2" key="1">
    <citation type="journal article" date="2023" name="bioRxiv">
        <title>Complete genome of the Medicago anthracnose fungus, Colletotrichum destructivum, reveals a mini-chromosome-like region within a core chromosome.</title>
        <authorList>
            <person name="Lapalu N."/>
            <person name="Simon A."/>
            <person name="Lu A."/>
            <person name="Plaumann P.-L."/>
            <person name="Amselem J."/>
            <person name="Pigne S."/>
            <person name="Auger A."/>
            <person name="Koch C."/>
            <person name="Dallery J.-F."/>
            <person name="O'Connell R.J."/>
        </authorList>
    </citation>
    <scope>NUCLEOTIDE SEQUENCE [LARGE SCALE GENOMIC DNA]</scope>
    <source>
        <strain evidence="2">CBS 520.97</strain>
    </source>
</reference>
<accession>A0AAX4I4D0</accession>
<proteinExistence type="predicted"/>
<protein>
    <submittedName>
        <fullName evidence="1">Uncharacterized protein</fullName>
    </submittedName>
</protein>
<keyword evidence="2" id="KW-1185">Reference proteome</keyword>
<dbReference type="RefSeq" id="XP_062775300.1">
    <property type="nucleotide sequence ID" value="XM_062919249.1"/>
</dbReference>